<dbReference type="InterPro" id="IPR011923">
    <property type="entry name" value="RodA/MrdB"/>
</dbReference>
<keyword evidence="3 6" id="KW-0133">Cell shape</keyword>
<sequence length="370" mass="41369">MINFERKLLKKFDYILLIVTILLCFYGFLVIYSATMNTEIGSMHFLKTQIAAFVLGLIAIVVLILIDYETLGELYLLIYGFCNLLLVAVLLFGFGEEQWGARSWIAIGGFSFQPSEIVKLGVIICVAKFIDKNKERINELKTLIKIFLFCSVPIGLIALQPDYGTAFVFIFFISIMLFIAGLDYRYIFYAIGAGLVSLPIFWLNLEKYQKERILVFLNPERDAMGSGYQVTQSKIAIGSGKIFGRGLFDGVQTQYGFLPEKQTDFIFAVIGEELGFVGGLALILLFFLLLYKFIKIAKNAKDLYGSLIVIGVTSMMAFHIIENIGMTMGLVPVTGIPLPFISYGGTFLLTNMISVGLVLSVGLRKDKINF</sequence>
<feature type="transmembrane region" description="Helical" evidence="6">
    <location>
        <begin position="187"/>
        <end position="205"/>
    </location>
</feature>
<feature type="transmembrane region" description="Helical" evidence="6">
    <location>
        <begin position="12"/>
        <end position="34"/>
    </location>
</feature>
<dbReference type="Proteomes" id="UP000284177">
    <property type="component" value="Unassembled WGS sequence"/>
</dbReference>
<evidence type="ECO:0000256" key="5">
    <source>
        <dbReference type="ARBA" id="ARBA00023136"/>
    </source>
</evidence>
<evidence type="ECO:0000256" key="3">
    <source>
        <dbReference type="ARBA" id="ARBA00022960"/>
    </source>
</evidence>
<dbReference type="InterPro" id="IPR001182">
    <property type="entry name" value="FtsW/RodA"/>
</dbReference>
<dbReference type="GO" id="GO:0008955">
    <property type="term" value="F:peptidoglycan glycosyltransferase activity"/>
    <property type="evidence" value="ECO:0007669"/>
    <property type="project" value="UniProtKB-UniRule"/>
</dbReference>
<protein>
    <recommendedName>
        <fullName evidence="6">Peptidoglycan glycosyltransferase RodA</fullName>
        <shortName evidence="6">PGT</shortName>
        <ecNumber evidence="6">2.4.99.28</ecNumber>
    </recommendedName>
    <alternativeName>
        <fullName evidence="6">Cell elongation protein RodA</fullName>
    </alternativeName>
    <alternativeName>
        <fullName evidence="6">Cell wall polymerase</fullName>
    </alternativeName>
    <alternativeName>
        <fullName evidence="6">Peptidoglycan polymerase</fullName>
        <shortName evidence="6">PG polymerase</shortName>
    </alternativeName>
</protein>
<gene>
    <name evidence="6" type="primary">rodA</name>
    <name evidence="7" type="ORF">BET03_05825</name>
</gene>
<comment type="subcellular location">
    <subcellularLocation>
        <location evidence="6">Cell membrane</location>
        <topology evidence="6">Multi-pass membrane protein</topology>
    </subcellularLocation>
    <subcellularLocation>
        <location evidence="1">Membrane</location>
        <topology evidence="1">Multi-pass membrane protein</topology>
    </subcellularLocation>
</comment>
<dbReference type="EMBL" id="MCIB01000038">
    <property type="protein sequence ID" value="RKD29065.1"/>
    <property type="molecule type" value="Genomic_DNA"/>
</dbReference>
<feature type="transmembrane region" description="Helical" evidence="6">
    <location>
        <begin position="303"/>
        <end position="321"/>
    </location>
</feature>
<feature type="transmembrane region" description="Helical" evidence="6">
    <location>
        <begin position="165"/>
        <end position="182"/>
    </location>
</feature>
<keyword evidence="6" id="KW-0328">Glycosyltransferase</keyword>
<evidence type="ECO:0000313" key="7">
    <source>
        <dbReference type="EMBL" id="RKD29065.1"/>
    </source>
</evidence>
<dbReference type="GO" id="GO:0071555">
    <property type="term" value="P:cell wall organization"/>
    <property type="evidence" value="ECO:0007669"/>
    <property type="project" value="UniProtKB-KW"/>
</dbReference>
<dbReference type="GO" id="GO:0015648">
    <property type="term" value="F:lipid-linked peptidoglycan transporter activity"/>
    <property type="evidence" value="ECO:0007669"/>
    <property type="project" value="TreeGrafter"/>
</dbReference>
<dbReference type="PANTHER" id="PTHR30474">
    <property type="entry name" value="CELL CYCLE PROTEIN"/>
    <property type="match status" value="1"/>
</dbReference>
<dbReference type="PANTHER" id="PTHR30474:SF1">
    <property type="entry name" value="PEPTIDOGLYCAN GLYCOSYLTRANSFERASE MRDB"/>
    <property type="match status" value="1"/>
</dbReference>
<feature type="transmembrane region" description="Helical" evidence="6">
    <location>
        <begin position="104"/>
        <end position="130"/>
    </location>
</feature>
<organism evidence="7 8">
    <name type="scientific">Thermohalobacter berrensis</name>
    <dbReference type="NCBI Taxonomy" id="99594"/>
    <lineage>
        <taxon>Bacteria</taxon>
        <taxon>Bacillati</taxon>
        <taxon>Bacillota</taxon>
        <taxon>Tissierellia</taxon>
        <taxon>Tissierellales</taxon>
        <taxon>Thermohalobacteraceae</taxon>
        <taxon>Thermohalobacter</taxon>
    </lineage>
</organism>
<reference evidence="7 8" key="1">
    <citation type="submission" date="2016-08" db="EMBL/GenBank/DDBJ databases">
        <title>Novel Firmicutes and Novel Genomes.</title>
        <authorList>
            <person name="Poppleton D.I."/>
            <person name="Gribaldo S."/>
        </authorList>
    </citation>
    <scope>NUCLEOTIDE SEQUENCE [LARGE SCALE GENOMIC DNA]</scope>
    <source>
        <strain evidence="7 8">CTT3</strain>
    </source>
</reference>
<feature type="transmembrane region" description="Helical" evidence="6">
    <location>
        <begin position="341"/>
        <end position="363"/>
    </location>
</feature>
<feature type="transmembrane region" description="Helical" evidence="6">
    <location>
        <begin position="46"/>
        <end position="66"/>
    </location>
</feature>
<dbReference type="UniPathway" id="UPA00219"/>
<evidence type="ECO:0000256" key="2">
    <source>
        <dbReference type="ARBA" id="ARBA00022692"/>
    </source>
</evidence>
<comment type="similarity">
    <text evidence="6">Belongs to the SEDS family. MrdB/RodA subfamily.</text>
</comment>
<evidence type="ECO:0000313" key="8">
    <source>
        <dbReference type="Proteomes" id="UP000284177"/>
    </source>
</evidence>
<comment type="catalytic activity">
    <reaction evidence="6">
        <text>[GlcNAc-(1-&gt;4)-Mur2Ac(oyl-L-Ala-gamma-D-Glu-L-Lys-D-Ala-D-Ala)](n)-di-trans,octa-cis-undecaprenyl diphosphate + beta-D-GlcNAc-(1-&gt;4)-Mur2Ac(oyl-L-Ala-gamma-D-Glu-L-Lys-D-Ala-D-Ala)-di-trans,octa-cis-undecaprenyl diphosphate = [GlcNAc-(1-&gt;4)-Mur2Ac(oyl-L-Ala-gamma-D-Glu-L-Lys-D-Ala-D-Ala)](n+1)-di-trans,octa-cis-undecaprenyl diphosphate + di-trans,octa-cis-undecaprenyl diphosphate + H(+)</text>
        <dbReference type="Rhea" id="RHEA:23708"/>
        <dbReference type="Rhea" id="RHEA-COMP:9602"/>
        <dbReference type="Rhea" id="RHEA-COMP:9603"/>
        <dbReference type="ChEBI" id="CHEBI:15378"/>
        <dbReference type="ChEBI" id="CHEBI:58405"/>
        <dbReference type="ChEBI" id="CHEBI:60033"/>
        <dbReference type="ChEBI" id="CHEBI:78435"/>
        <dbReference type="EC" id="2.4.99.28"/>
    </reaction>
</comment>
<dbReference type="HAMAP" id="MF_02079">
    <property type="entry name" value="PGT_RodA"/>
    <property type="match status" value="1"/>
</dbReference>
<feature type="transmembrane region" description="Helical" evidence="6">
    <location>
        <begin position="265"/>
        <end position="291"/>
    </location>
</feature>
<dbReference type="GO" id="GO:0032153">
    <property type="term" value="C:cell division site"/>
    <property type="evidence" value="ECO:0007669"/>
    <property type="project" value="TreeGrafter"/>
</dbReference>
<proteinExistence type="inferred from homology"/>
<dbReference type="GO" id="GO:0051301">
    <property type="term" value="P:cell division"/>
    <property type="evidence" value="ECO:0007669"/>
    <property type="project" value="InterPro"/>
</dbReference>
<keyword evidence="6" id="KW-0573">Peptidoglycan synthesis</keyword>
<dbReference type="Pfam" id="PF01098">
    <property type="entry name" value="FTSW_RODA_SPOVE"/>
    <property type="match status" value="1"/>
</dbReference>
<keyword evidence="6" id="KW-1003">Cell membrane</keyword>
<dbReference type="GO" id="GO:0008360">
    <property type="term" value="P:regulation of cell shape"/>
    <property type="evidence" value="ECO:0007669"/>
    <property type="project" value="UniProtKB-KW"/>
</dbReference>
<keyword evidence="4 6" id="KW-1133">Transmembrane helix</keyword>
<dbReference type="AlphaFoldDB" id="A0A419SV29"/>
<feature type="transmembrane region" description="Helical" evidence="6">
    <location>
        <begin position="73"/>
        <end position="92"/>
    </location>
</feature>
<accession>A0A419SV29</accession>
<comment type="caution">
    <text evidence="7">The sequence shown here is derived from an EMBL/GenBank/DDBJ whole genome shotgun (WGS) entry which is preliminary data.</text>
</comment>
<evidence type="ECO:0000256" key="4">
    <source>
        <dbReference type="ARBA" id="ARBA00022989"/>
    </source>
</evidence>
<dbReference type="RefSeq" id="WP_120170529.1">
    <property type="nucleotide sequence ID" value="NZ_MCIB01000038.1"/>
</dbReference>
<keyword evidence="8" id="KW-1185">Reference proteome</keyword>
<keyword evidence="6" id="KW-0961">Cell wall biogenesis/degradation</keyword>
<evidence type="ECO:0000256" key="6">
    <source>
        <dbReference type="HAMAP-Rule" id="MF_02079"/>
    </source>
</evidence>
<dbReference type="GO" id="GO:0005886">
    <property type="term" value="C:plasma membrane"/>
    <property type="evidence" value="ECO:0007669"/>
    <property type="project" value="UniProtKB-SubCell"/>
</dbReference>
<dbReference type="GO" id="GO:0009252">
    <property type="term" value="P:peptidoglycan biosynthetic process"/>
    <property type="evidence" value="ECO:0007669"/>
    <property type="project" value="UniProtKB-UniRule"/>
</dbReference>
<feature type="transmembrane region" description="Helical" evidence="6">
    <location>
        <begin position="142"/>
        <end position="159"/>
    </location>
</feature>
<dbReference type="EC" id="2.4.99.28" evidence="6"/>
<name>A0A419SV29_9FIRM</name>
<keyword evidence="2 6" id="KW-0812">Transmembrane</keyword>
<comment type="function">
    <text evidence="6">Peptidoglycan polymerase that is essential for cell wall elongation.</text>
</comment>
<comment type="pathway">
    <text evidence="6">Cell wall biogenesis; peptidoglycan biosynthesis.</text>
</comment>
<dbReference type="OrthoDB" id="9812661at2"/>
<evidence type="ECO:0000256" key="1">
    <source>
        <dbReference type="ARBA" id="ARBA00004141"/>
    </source>
</evidence>
<keyword evidence="5 6" id="KW-0472">Membrane</keyword>
<dbReference type="NCBIfam" id="TIGR02210">
    <property type="entry name" value="rodA_shape"/>
    <property type="match status" value="1"/>
</dbReference>
<keyword evidence="6" id="KW-0808">Transferase</keyword>